<feature type="non-terminal residue" evidence="4">
    <location>
        <position position="1"/>
    </location>
</feature>
<keyword evidence="2" id="KW-0413">Isomerase</keyword>
<accession>A0ABW3E6S1</accession>
<evidence type="ECO:0000256" key="3">
    <source>
        <dbReference type="ARBA" id="ARBA00023285"/>
    </source>
</evidence>
<reference evidence="5" key="1">
    <citation type="journal article" date="2019" name="Int. J. Syst. Evol. Microbiol.">
        <title>The Global Catalogue of Microorganisms (GCM) 10K type strain sequencing project: providing services to taxonomists for standard genome sequencing and annotation.</title>
        <authorList>
            <consortium name="The Broad Institute Genomics Platform"/>
            <consortium name="The Broad Institute Genome Sequencing Center for Infectious Disease"/>
            <person name="Wu L."/>
            <person name="Ma J."/>
        </authorList>
    </citation>
    <scope>NUCLEOTIDE SEQUENCE [LARGE SCALE GENOMIC DNA]</scope>
    <source>
        <strain evidence="5">CCUG 62974</strain>
    </source>
</reference>
<dbReference type="Gene3D" id="3.20.20.240">
    <property type="entry name" value="Methylmalonyl-CoA mutase"/>
    <property type="match status" value="1"/>
</dbReference>
<organism evidence="4 5">
    <name type="scientific">Streptosporangium algeriense</name>
    <dbReference type="NCBI Taxonomy" id="1682748"/>
    <lineage>
        <taxon>Bacteria</taxon>
        <taxon>Bacillati</taxon>
        <taxon>Actinomycetota</taxon>
        <taxon>Actinomycetes</taxon>
        <taxon>Streptosporangiales</taxon>
        <taxon>Streptosporangiaceae</taxon>
        <taxon>Streptosporangium</taxon>
    </lineage>
</organism>
<gene>
    <name evidence="4" type="ORF">ACFQ08_42095</name>
</gene>
<keyword evidence="5" id="KW-1185">Reference proteome</keyword>
<keyword evidence="3" id="KW-0170">Cobalt</keyword>
<evidence type="ECO:0000256" key="1">
    <source>
        <dbReference type="ARBA" id="ARBA00022628"/>
    </source>
</evidence>
<protein>
    <submittedName>
        <fullName evidence="4">Methylaspartate mutase</fullName>
    </submittedName>
</protein>
<keyword evidence="1" id="KW-0846">Cobalamin</keyword>
<feature type="non-terminal residue" evidence="4">
    <location>
        <position position="235"/>
    </location>
</feature>
<dbReference type="Proteomes" id="UP001597024">
    <property type="component" value="Unassembled WGS sequence"/>
</dbReference>
<dbReference type="EMBL" id="JBHTHX010002974">
    <property type="protein sequence ID" value="MFD0891182.1"/>
    <property type="molecule type" value="Genomic_DNA"/>
</dbReference>
<sequence length="235" mass="25420">LATKRVAATTVGTLTLDSYTRTGDLRAARRALDQGIPLNGYPILTHDTATTRGILDGVLDADFPVQVRHGSATPQRIFAALAEAGLHATEGGPVSYCLPYSRTSLERSLENWREACDLLLSLRAADVEPHLETFGGCMLGQLCPPGLLVALSVLEAIFFRQRGLRSVSLSYAQQAHRRQDEDAVLALRGLARELLPGVDWHVVVYTYMGVYPRTPEGARLLATESARLAVRAGAA</sequence>
<dbReference type="Pfam" id="PF06368">
    <property type="entry name" value="Met_asp_mut_E"/>
    <property type="match status" value="1"/>
</dbReference>
<dbReference type="InterPro" id="IPR006396">
    <property type="entry name" value="Glu_mut_E"/>
</dbReference>
<dbReference type="InterPro" id="IPR016176">
    <property type="entry name" value="Cbl-dep_enz_cat"/>
</dbReference>
<dbReference type="SUPFAM" id="SSF51703">
    <property type="entry name" value="Cobalamin (vitamin B12)-dependent enzymes"/>
    <property type="match status" value="1"/>
</dbReference>
<evidence type="ECO:0000256" key="2">
    <source>
        <dbReference type="ARBA" id="ARBA00023235"/>
    </source>
</evidence>
<comment type="caution">
    <text evidence="4">The sequence shown here is derived from an EMBL/GenBank/DDBJ whole genome shotgun (WGS) entry which is preliminary data.</text>
</comment>
<evidence type="ECO:0000313" key="4">
    <source>
        <dbReference type="EMBL" id="MFD0891182.1"/>
    </source>
</evidence>
<evidence type="ECO:0000313" key="5">
    <source>
        <dbReference type="Proteomes" id="UP001597024"/>
    </source>
</evidence>
<name>A0ABW3E6S1_9ACTN</name>
<proteinExistence type="predicted"/>